<sequence>MTNGSLRMFGTFMLRTNPLTSFRRWFKTNYHIPLILPDFIILRILYWHMCIIYLFKHECSINSISCLILLMIDAQIYDRCKIYSLLSGEFFDPEIPQILVNRNQTELNPLGESQRSRVLECSKTPVEPNQQSEGGEGGFIRTVPFPWTISCGGENIGINPFDCYRVCL</sequence>
<comment type="caution">
    <text evidence="1">The sequence shown here is derived from an EMBL/GenBank/DDBJ whole genome shotgun (WGS) entry which is preliminary data.</text>
</comment>
<proteinExistence type="predicted"/>
<evidence type="ECO:0000313" key="1">
    <source>
        <dbReference type="EMBL" id="GIY47956.1"/>
    </source>
</evidence>
<dbReference type="EMBL" id="BPLR01011653">
    <property type="protein sequence ID" value="GIY47956.1"/>
    <property type="molecule type" value="Genomic_DNA"/>
</dbReference>
<dbReference type="AlphaFoldDB" id="A0AAV4TSF0"/>
<keyword evidence="2" id="KW-1185">Reference proteome</keyword>
<protein>
    <submittedName>
        <fullName evidence="1">Uncharacterized protein</fullName>
    </submittedName>
</protein>
<evidence type="ECO:0000313" key="2">
    <source>
        <dbReference type="Proteomes" id="UP001054945"/>
    </source>
</evidence>
<reference evidence="1 2" key="1">
    <citation type="submission" date="2021-06" db="EMBL/GenBank/DDBJ databases">
        <title>Caerostris extrusa draft genome.</title>
        <authorList>
            <person name="Kono N."/>
            <person name="Arakawa K."/>
        </authorList>
    </citation>
    <scope>NUCLEOTIDE SEQUENCE [LARGE SCALE GENOMIC DNA]</scope>
</reference>
<name>A0AAV4TSF0_CAEEX</name>
<gene>
    <name evidence="1" type="ORF">CEXT_205951</name>
</gene>
<dbReference type="Proteomes" id="UP001054945">
    <property type="component" value="Unassembled WGS sequence"/>
</dbReference>
<accession>A0AAV4TSF0</accession>
<organism evidence="1 2">
    <name type="scientific">Caerostris extrusa</name>
    <name type="common">Bark spider</name>
    <name type="synonym">Caerostris bankana</name>
    <dbReference type="NCBI Taxonomy" id="172846"/>
    <lineage>
        <taxon>Eukaryota</taxon>
        <taxon>Metazoa</taxon>
        <taxon>Ecdysozoa</taxon>
        <taxon>Arthropoda</taxon>
        <taxon>Chelicerata</taxon>
        <taxon>Arachnida</taxon>
        <taxon>Araneae</taxon>
        <taxon>Araneomorphae</taxon>
        <taxon>Entelegynae</taxon>
        <taxon>Araneoidea</taxon>
        <taxon>Araneidae</taxon>
        <taxon>Caerostris</taxon>
    </lineage>
</organism>